<evidence type="ECO:0000313" key="2">
    <source>
        <dbReference type="Proteomes" id="UP001207742"/>
    </source>
</evidence>
<dbReference type="RefSeq" id="WP_264730614.1">
    <property type="nucleotide sequence ID" value="NZ_JAPDNR010000001.1"/>
</dbReference>
<dbReference type="NCBIfam" id="NF038153">
    <property type="entry name" value="lant_leader_L1a"/>
    <property type="match status" value="1"/>
</dbReference>
<keyword evidence="2" id="KW-1185">Reference proteome</keyword>
<comment type="caution">
    <text evidence="1">The sequence shown here is derived from an EMBL/GenBank/DDBJ whole genome shotgun (WGS) entry which is preliminary data.</text>
</comment>
<dbReference type="Proteomes" id="UP001207742">
    <property type="component" value="Unassembled WGS sequence"/>
</dbReference>
<organism evidence="1 2">
    <name type="scientific">Chitinophaga nivalis</name>
    <dbReference type="NCBI Taxonomy" id="2991709"/>
    <lineage>
        <taxon>Bacteria</taxon>
        <taxon>Pseudomonadati</taxon>
        <taxon>Bacteroidota</taxon>
        <taxon>Chitinophagia</taxon>
        <taxon>Chitinophagales</taxon>
        <taxon>Chitinophagaceae</taxon>
        <taxon>Chitinophaga</taxon>
    </lineage>
</organism>
<reference evidence="1 2" key="1">
    <citation type="submission" date="2022-10" db="EMBL/GenBank/DDBJ databases">
        <title>Chitinophaga nivalis PC15 sp. nov., isolated from Pyeongchang county, South Korea.</title>
        <authorList>
            <person name="Trinh H.N."/>
        </authorList>
    </citation>
    <scope>NUCLEOTIDE SEQUENCE [LARGE SCALE GENOMIC DNA]</scope>
    <source>
        <strain evidence="1 2">PC14</strain>
    </source>
</reference>
<evidence type="ECO:0000313" key="1">
    <source>
        <dbReference type="EMBL" id="MCW3484761.1"/>
    </source>
</evidence>
<dbReference type="EMBL" id="JAPDNS010000001">
    <property type="protein sequence ID" value="MCW3484761.1"/>
    <property type="molecule type" value="Genomic_DNA"/>
</dbReference>
<name>A0ABT3ILH3_9BACT</name>
<dbReference type="InterPro" id="IPR058238">
    <property type="entry name" value="Lant_leader_dom"/>
</dbReference>
<accession>A0ABT3ILH3</accession>
<sequence length="63" mass="6721">MKKTKVDLNKKLFLSKATVVSLNEVMQQQVAGGAATILLPKTKLSRQSPGGPHCICCADPTQP</sequence>
<gene>
    <name evidence="1" type="ORF">OL497_12690</name>
</gene>
<protein>
    <submittedName>
        <fullName evidence="1">Class I lanthipeptide</fullName>
    </submittedName>
</protein>
<proteinExistence type="predicted"/>